<comment type="caution">
    <text evidence="20">The sequence shown here is derived from an EMBL/GenBank/DDBJ whole genome shotgun (WGS) entry which is preliminary data.</text>
</comment>
<evidence type="ECO:0000313" key="20">
    <source>
        <dbReference type="EMBL" id="ROS04791.1"/>
    </source>
</evidence>
<dbReference type="InterPro" id="IPR014312">
    <property type="entry name" value="Succ_DH_anchor"/>
</dbReference>
<keyword evidence="13 19" id="KW-1133">Transmembrane helix</keyword>
<comment type="function">
    <text evidence="1 16">Membrane-anchoring subunit of succinate dehydrogenase (SDH).</text>
</comment>
<dbReference type="InterPro" id="IPR000701">
    <property type="entry name" value="SuccDH_FuR_B_TM-su"/>
</dbReference>
<dbReference type="OrthoDB" id="5612767at2"/>
<dbReference type="EMBL" id="RKHR01000003">
    <property type="protein sequence ID" value="ROS04791.1"/>
    <property type="molecule type" value="Genomic_DNA"/>
</dbReference>
<dbReference type="AlphaFoldDB" id="A0A3N2DY72"/>
<dbReference type="PIRSF" id="PIRSF000169">
    <property type="entry name" value="SDH_D"/>
    <property type="match status" value="1"/>
</dbReference>
<dbReference type="Proteomes" id="UP000275394">
    <property type="component" value="Unassembled WGS sequence"/>
</dbReference>
<dbReference type="GO" id="GO:0006099">
    <property type="term" value="P:tricarboxylic acid cycle"/>
    <property type="evidence" value="ECO:0007669"/>
    <property type="project" value="UniProtKB-UniRule"/>
</dbReference>
<dbReference type="PANTHER" id="PTHR38689">
    <property type="entry name" value="SUCCINATE DEHYDROGENASE HYDROPHOBIC MEMBRANE ANCHOR SUBUNIT"/>
    <property type="match status" value="1"/>
</dbReference>
<evidence type="ECO:0000256" key="10">
    <source>
        <dbReference type="ARBA" id="ARBA00022692"/>
    </source>
</evidence>
<evidence type="ECO:0000313" key="21">
    <source>
        <dbReference type="Proteomes" id="UP000275394"/>
    </source>
</evidence>
<evidence type="ECO:0000256" key="14">
    <source>
        <dbReference type="ARBA" id="ARBA00023004"/>
    </source>
</evidence>
<sequence>MSVTSVTTYGRNGLADWLVQRVTAVVLLAYFVFLTVFIACNEITFALWSALFAETWMRVFSMMALLSLCAHAWIGLWGVSTDYMTARMMGAKGNLVRWVFQSVVAVVTFTYLVWGVQILWSVS</sequence>
<accession>A0A3N2DY72</accession>
<evidence type="ECO:0000256" key="11">
    <source>
        <dbReference type="ARBA" id="ARBA00022723"/>
    </source>
</evidence>
<dbReference type="GO" id="GO:0005886">
    <property type="term" value="C:plasma membrane"/>
    <property type="evidence" value="ECO:0007669"/>
    <property type="project" value="UniProtKB-SubCell"/>
</dbReference>
<reference evidence="20 21" key="1">
    <citation type="submission" date="2018-11" db="EMBL/GenBank/DDBJ databases">
        <title>Genomic Encyclopedia of Type Strains, Phase IV (KMG-IV): sequencing the most valuable type-strain genomes for metagenomic binning, comparative biology and taxonomic classification.</title>
        <authorList>
            <person name="Goeker M."/>
        </authorList>
    </citation>
    <scope>NUCLEOTIDE SEQUENCE [LARGE SCALE GENOMIC DNA]</scope>
    <source>
        <strain evidence="20 21">DSM 100316</strain>
    </source>
</reference>
<evidence type="ECO:0000256" key="1">
    <source>
        <dbReference type="ARBA" id="ARBA00004050"/>
    </source>
</evidence>
<feature type="transmembrane region" description="Helical" evidence="19">
    <location>
        <begin position="27"/>
        <end position="52"/>
    </location>
</feature>
<dbReference type="CDD" id="cd03494">
    <property type="entry name" value="SQR_TypeC_SdhD"/>
    <property type="match status" value="1"/>
</dbReference>
<dbReference type="PANTHER" id="PTHR38689:SF1">
    <property type="entry name" value="SUCCINATE DEHYDROGENASE HYDROPHOBIC MEMBRANE ANCHOR SUBUNIT"/>
    <property type="match status" value="1"/>
</dbReference>
<dbReference type="GO" id="GO:0046872">
    <property type="term" value="F:metal ion binding"/>
    <property type="evidence" value="ECO:0007669"/>
    <property type="project" value="UniProtKB-KW"/>
</dbReference>
<organism evidence="20 21">
    <name type="scientific">Sinobacterium caligoides</name>
    <dbReference type="NCBI Taxonomy" id="933926"/>
    <lineage>
        <taxon>Bacteria</taxon>
        <taxon>Pseudomonadati</taxon>
        <taxon>Pseudomonadota</taxon>
        <taxon>Gammaproteobacteria</taxon>
        <taxon>Cellvibrionales</taxon>
        <taxon>Spongiibacteraceae</taxon>
        <taxon>Sinobacterium</taxon>
    </lineage>
</organism>
<keyword evidence="15 16" id="KW-0472">Membrane</keyword>
<keyword evidence="14 18" id="KW-0408">Iron</keyword>
<evidence type="ECO:0000256" key="5">
    <source>
        <dbReference type="ARBA" id="ARBA00022448"/>
    </source>
</evidence>
<evidence type="ECO:0000256" key="3">
    <source>
        <dbReference type="ARBA" id="ARBA00005163"/>
    </source>
</evidence>
<evidence type="ECO:0000256" key="8">
    <source>
        <dbReference type="ARBA" id="ARBA00022532"/>
    </source>
</evidence>
<protein>
    <recommendedName>
        <fullName evidence="4 16">Succinate dehydrogenase hydrophobic membrane anchor subunit</fullName>
    </recommendedName>
</protein>
<keyword evidence="11 18" id="KW-0479">Metal-binding</keyword>
<feature type="transmembrane region" description="Helical" evidence="19">
    <location>
        <begin position="98"/>
        <end position="120"/>
    </location>
</feature>
<evidence type="ECO:0000256" key="12">
    <source>
        <dbReference type="ARBA" id="ARBA00022982"/>
    </source>
</evidence>
<keyword evidence="9 18" id="KW-0349">Heme</keyword>
<feature type="transmembrane region" description="Helical" evidence="19">
    <location>
        <begin position="59"/>
        <end position="78"/>
    </location>
</feature>
<gene>
    <name evidence="20" type="ORF">EDC56_0304</name>
</gene>
<evidence type="ECO:0000256" key="13">
    <source>
        <dbReference type="ARBA" id="ARBA00022989"/>
    </source>
</evidence>
<keyword evidence="7 16" id="KW-0997">Cell inner membrane</keyword>
<dbReference type="Gene3D" id="1.20.1300.10">
    <property type="entry name" value="Fumarate reductase/succinate dehydrogenase, transmembrane subunit"/>
    <property type="match status" value="1"/>
</dbReference>
<evidence type="ECO:0000256" key="6">
    <source>
        <dbReference type="ARBA" id="ARBA00022475"/>
    </source>
</evidence>
<name>A0A3N2DY72_9GAMM</name>
<dbReference type="GO" id="GO:0020037">
    <property type="term" value="F:heme binding"/>
    <property type="evidence" value="ECO:0007669"/>
    <property type="project" value="InterPro"/>
</dbReference>
<dbReference type="Pfam" id="PF01127">
    <property type="entry name" value="Sdh_cyt"/>
    <property type="match status" value="1"/>
</dbReference>
<evidence type="ECO:0000256" key="16">
    <source>
        <dbReference type="PIRNR" id="PIRNR000169"/>
    </source>
</evidence>
<dbReference type="RefSeq" id="WP_123710762.1">
    <property type="nucleotide sequence ID" value="NZ_RKHR01000003.1"/>
</dbReference>
<keyword evidence="21" id="KW-1185">Reference proteome</keyword>
<keyword evidence="10 19" id="KW-0812">Transmembrane</keyword>
<dbReference type="SUPFAM" id="SSF81343">
    <property type="entry name" value="Fumarate reductase respiratory complex transmembrane subunits"/>
    <property type="match status" value="1"/>
</dbReference>
<dbReference type="GO" id="GO:0009055">
    <property type="term" value="F:electron transfer activity"/>
    <property type="evidence" value="ECO:0007669"/>
    <property type="project" value="TreeGrafter"/>
</dbReference>
<keyword evidence="5 16" id="KW-0813">Transport</keyword>
<dbReference type="UniPathway" id="UPA00223"/>
<evidence type="ECO:0000256" key="19">
    <source>
        <dbReference type="SAM" id="Phobius"/>
    </source>
</evidence>
<dbReference type="InterPro" id="IPR034804">
    <property type="entry name" value="SQR/QFR_C/D"/>
</dbReference>
<comment type="pathway">
    <text evidence="3 16">Carbohydrate metabolism; tricarboxylic acid cycle.</text>
</comment>
<comment type="cofactor">
    <cofactor evidence="18">
        <name>heme</name>
        <dbReference type="ChEBI" id="CHEBI:30413"/>
    </cofactor>
    <text evidence="18">The heme is bound between the two transmembrane subunits.</text>
</comment>
<feature type="binding site" evidence="17">
    <location>
        <position position="83"/>
    </location>
    <ligand>
        <name>a ubiquinone</name>
        <dbReference type="ChEBI" id="CHEBI:16389"/>
    </ligand>
</feature>
<comment type="subcellular location">
    <subcellularLocation>
        <location evidence="2 16">Cell inner membrane</location>
        <topology evidence="2 16">Multi-pass membrane protein</topology>
    </subcellularLocation>
</comment>
<keyword evidence="12 16" id="KW-0249">Electron transport</keyword>
<feature type="binding site" description="axial binding residue" evidence="18">
    <location>
        <position position="71"/>
    </location>
    <ligand>
        <name>heme</name>
        <dbReference type="ChEBI" id="CHEBI:30413"/>
        <note>ligand shared with second transmembrane subunit</note>
    </ligand>
    <ligandPart>
        <name>Fe</name>
        <dbReference type="ChEBI" id="CHEBI:18248"/>
    </ligandPart>
</feature>
<evidence type="ECO:0000256" key="7">
    <source>
        <dbReference type="ARBA" id="ARBA00022519"/>
    </source>
</evidence>
<evidence type="ECO:0000256" key="17">
    <source>
        <dbReference type="PIRSR" id="PIRSR000169-1"/>
    </source>
</evidence>
<dbReference type="GO" id="GO:0017004">
    <property type="term" value="P:cytochrome complex assembly"/>
    <property type="evidence" value="ECO:0007669"/>
    <property type="project" value="TreeGrafter"/>
</dbReference>
<evidence type="ECO:0000256" key="4">
    <source>
        <dbReference type="ARBA" id="ARBA00019425"/>
    </source>
</evidence>
<evidence type="ECO:0000256" key="9">
    <source>
        <dbReference type="ARBA" id="ARBA00022617"/>
    </source>
</evidence>
<evidence type="ECO:0000256" key="2">
    <source>
        <dbReference type="ARBA" id="ARBA00004429"/>
    </source>
</evidence>
<keyword evidence="8 16" id="KW-0816">Tricarboxylic acid cycle</keyword>
<evidence type="ECO:0000256" key="18">
    <source>
        <dbReference type="PIRSR" id="PIRSR000169-2"/>
    </source>
</evidence>
<evidence type="ECO:0000256" key="15">
    <source>
        <dbReference type="ARBA" id="ARBA00023136"/>
    </source>
</evidence>
<proteinExistence type="predicted"/>
<dbReference type="NCBIfam" id="TIGR02968">
    <property type="entry name" value="succ_dehyd_anc"/>
    <property type="match status" value="1"/>
</dbReference>
<keyword evidence="6 16" id="KW-1003">Cell membrane</keyword>